<dbReference type="CDD" id="cd11648">
    <property type="entry name" value="RsmI"/>
    <property type="match status" value="1"/>
</dbReference>
<dbReference type="EMBL" id="JACQAY010000288">
    <property type="protein sequence ID" value="MBI3540324.1"/>
    <property type="molecule type" value="Genomic_DNA"/>
</dbReference>
<evidence type="ECO:0000256" key="5">
    <source>
        <dbReference type="ARBA" id="ARBA00022691"/>
    </source>
</evidence>
<dbReference type="InterPro" id="IPR014776">
    <property type="entry name" value="4pyrrole_Mease_sub2"/>
</dbReference>
<dbReference type="GO" id="GO:0005737">
    <property type="term" value="C:cytoplasm"/>
    <property type="evidence" value="ECO:0007669"/>
    <property type="project" value="UniProtKB-SubCell"/>
</dbReference>
<evidence type="ECO:0000256" key="4">
    <source>
        <dbReference type="ARBA" id="ARBA00022679"/>
    </source>
</evidence>
<evidence type="ECO:0000313" key="9">
    <source>
        <dbReference type="EMBL" id="MBI3540324.1"/>
    </source>
</evidence>
<dbReference type="EC" id="2.1.1.198" evidence="6"/>
<evidence type="ECO:0000256" key="3">
    <source>
        <dbReference type="ARBA" id="ARBA00022603"/>
    </source>
</evidence>
<protein>
    <recommendedName>
        <fullName evidence="6">Ribosomal RNA small subunit methyltransferase I</fullName>
        <ecNumber evidence="6">2.1.1.198</ecNumber>
    </recommendedName>
    <alternativeName>
        <fullName evidence="6">16S rRNA 2'-O-ribose C1402 methyltransferase</fullName>
    </alternativeName>
    <alternativeName>
        <fullName evidence="6">rRNA (cytidine-2'-O-)-methyltransferase RsmI</fullName>
    </alternativeName>
</protein>
<dbReference type="PANTHER" id="PTHR46111">
    <property type="entry name" value="RIBOSOMAL RNA SMALL SUBUNIT METHYLTRANSFERASE I"/>
    <property type="match status" value="1"/>
</dbReference>
<evidence type="ECO:0000256" key="2">
    <source>
        <dbReference type="ARBA" id="ARBA00022552"/>
    </source>
</evidence>
<dbReference type="PANTHER" id="PTHR46111:SF1">
    <property type="entry name" value="RIBOSOMAL RNA SMALL SUBUNIT METHYLTRANSFERASE I"/>
    <property type="match status" value="1"/>
</dbReference>
<dbReference type="AlphaFoldDB" id="A0A9D6QPW4"/>
<comment type="catalytic activity">
    <reaction evidence="6">
        <text>cytidine(1402) in 16S rRNA + S-adenosyl-L-methionine = 2'-O-methylcytidine(1402) in 16S rRNA + S-adenosyl-L-homocysteine + H(+)</text>
        <dbReference type="Rhea" id="RHEA:42924"/>
        <dbReference type="Rhea" id="RHEA-COMP:10285"/>
        <dbReference type="Rhea" id="RHEA-COMP:10286"/>
        <dbReference type="ChEBI" id="CHEBI:15378"/>
        <dbReference type="ChEBI" id="CHEBI:57856"/>
        <dbReference type="ChEBI" id="CHEBI:59789"/>
        <dbReference type="ChEBI" id="CHEBI:74495"/>
        <dbReference type="ChEBI" id="CHEBI:82748"/>
        <dbReference type="EC" id="2.1.1.198"/>
    </reaction>
</comment>
<evidence type="ECO:0000256" key="7">
    <source>
        <dbReference type="SAM" id="MobiDB-lite"/>
    </source>
</evidence>
<dbReference type="InterPro" id="IPR008189">
    <property type="entry name" value="rRNA_ssu_MeTfrase_I"/>
</dbReference>
<evidence type="ECO:0000259" key="8">
    <source>
        <dbReference type="Pfam" id="PF00590"/>
    </source>
</evidence>
<comment type="similarity">
    <text evidence="6">Belongs to the methyltransferase superfamily. RsmI family.</text>
</comment>
<dbReference type="GO" id="GO:0070677">
    <property type="term" value="F:rRNA (cytosine-2'-O-)-methyltransferase activity"/>
    <property type="evidence" value="ECO:0007669"/>
    <property type="project" value="UniProtKB-UniRule"/>
</dbReference>
<accession>A0A9D6QPW4</accession>
<proteinExistence type="inferred from homology"/>
<dbReference type="Pfam" id="PF00590">
    <property type="entry name" value="TP_methylase"/>
    <property type="match status" value="1"/>
</dbReference>
<dbReference type="Gene3D" id="3.40.1010.10">
    <property type="entry name" value="Cobalt-precorrin-4 Transmethylase, Domain 1"/>
    <property type="match status" value="1"/>
</dbReference>
<keyword evidence="5 6" id="KW-0949">S-adenosyl-L-methionine</keyword>
<keyword evidence="3 6" id="KW-0489">Methyltransferase</keyword>
<dbReference type="FunFam" id="3.40.1010.10:FF:000007">
    <property type="entry name" value="Ribosomal RNA small subunit methyltransferase I"/>
    <property type="match status" value="1"/>
</dbReference>
<dbReference type="Gene3D" id="3.30.950.10">
    <property type="entry name" value="Methyltransferase, Cobalt-precorrin-4 Transmethylase, Domain 2"/>
    <property type="match status" value="1"/>
</dbReference>
<gene>
    <name evidence="6 9" type="primary">rsmI</name>
    <name evidence="9" type="ORF">HY076_08645</name>
</gene>
<comment type="subcellular location">
    <subcellularLocation>
        <location evidence="6">Cytoplasm</location>
    </subcellularLocation>
</comment>
<feature type="region of interest" description="Disordered" evidence="7">
    <location>
        <begin position="227"/>
        <end position="251"/>
    </location>
</feature>
<dbReference type="HAMAP" id="MF_01877">
    <property type="entry name" value="16SrRNA_methyltr_I"/>
    <property type="match status" value="1"/>
</dbReference>
<reference evidence="9" key="1">
    <citation type="submission" date="2020-07" db="EMBL/GenBank/DDBJ databases">
        <title>Huge and variable diversity of episymbiotic CPR bacteria and DPANN archaea in groundwater ecosystems.</title>
        <authorList>
            <person name="He C.Y."/>
            <person name="Keren R."/>
            <person name="Whittaker M."/>
            <person name="Farag I.F."/>
            <person name="Doudna J."/>
            <person name="Cate J.H.D."/>
            <person name="Banfield J.F."/>
        </authorList>
    </citation>
    <scope>NUCLEOTIDE SEQUENCE</scope>
    <source>
        <strain evidence="9">NC_groundwater_928_Pr1_S-0.2um_72_17</strain>
    </source>
</reference>
<keyword evidence="2 6" id="KW-0698">rRNA processing</keyword>
<feature type="domain" description="Tetrapyrrole methylase" evidence="8">
    <location>
        <begin position="4"/>
        <end position="203"/>
    </location>
</feature>
<sequence>MSGTLYLVATPIGNLEDITQRALRVLREAHVVAAEDTRHTRRMLERFAITTPVVSLFEHNERARIPALLRRLDAGESVAVVTDAGSPGISDPGCPLVRAAIAAGVAVESIPGPSAVIAALQISGLPTDAFLFVGFLPPKGAARLRRLNELAERRETIVAFESPHRIDACLADLENAWGDRPIALARELTKVHEEVLRGTAAEVRAALAADRRRGEIVLVLGGRTRGRVTKPERGAPATNPERGAGATGTGA</sequence>
<dbReference type="SUPFAM" id="SSF53790">
    <property type="entry name" value="Tetrapyrrole methylase"/>
    <property type="match status" value="1"/>
</dbReference>
<dbReference type="Proteomes" id="UP000807850">
    <property type="component" value="Unassembled WGS sequence"/>
</dbReference>
<comment type="function">
    <text evidence="6">Catalyzes the 2'-O-methylation of the ribose of cytidine 1402 (C1402) in 16S rRNA.</text>
</comment>
<evidence type="ECO:0000256" key="1">
    <source>
        <dbReference type="ARBA" id="ARBA00022490"/>
    </source>
</evidence>
<comment type="caution">
    <text evidence="9">The sequence shown here is derived from an EMBL/GenBank/DDBJ whole genome shotgun (WGS) entry which is preliminary data.</text>
</comment>
<dbReference type="InterPro" id="IPR035996">
    <property type="entry name" value="4pyrrol_Methylase_sf"/>
</dbReference>
<name>A0A9D6QPW4_UNCEI</name>
<keyword evidence="1 6" id="KW-0963">Cytoplasm</keyword>
<evidence type="ECO:0000313" key="10">
    <source>
        <dbReference type="Proteomes" id="UP000807850"/>
    </source>
</evidence>
<dbReference type="InterPro" id="IPR014777">
    <property type="entry name" value="4pyrrole_Mease_sub1"/>
</dbReference>
<keyword evidence="4 6" id="KW-0808">Transferase</keyword>
<dbReference type="InterPro" id="IPR000878">
    <property type="entry name" value="4pyrrol_Mease"/>
</dbReference>
<organism evidence="9 10">
    <name type="scientific">Eiseniibacteriota bacterium</name>
    <dbReference type="NCBI Taxonomy" id="2212470"/>
    <lineage>
        <taxon>Bacteria</taxon>
        <taxon>Candidatus Eiseniibacteriota</taxon>
    </lineage>
</organism>
<evidence type="ECO:0000256" key="6">
    <source>
        <dbReference type="HAMAP-Rule" id="MF_01877"/>
    </source>
</evidence>
<dbReference type="NCBIfam" id="TIGR00096">
    <property type="entry name" value="16S rRNA (cytidine(1402)-2'-O)-methyltransferase"/>
    <property type="match status" value="1"/>
</dbReference>
<dbReference type="PIRSF" id="PIRSF005917">
    <property type="entry name" value="MTase_YraL"/>
    <property type="match status" value="1"/>
</dbReference>
<dbReference type="FunFam" id="3.30.950.10:FF:000002">
    <property type="entry name" value="Ribosomal RNA small subunit methyltransferase I"/>
    <property type="match status" value="1"/>
</dbReference>